<feature type="transmembrane region" description="Helical" evidence="8">
    <location>
        <begin position="206"/>
        <end position="224"/>
    </location>
</feature>
<dbReference type="STRING" id="1754191.A0A1Y1UYT9"/>
<protein>
    <recommendedName>
        <fullName evidence="8">Ammonium transporter</fullName>
    </recommendedName>
</protein>
<accession>A0A1Y1UYT9</accession>
<dbReference type="PROSITE" id="PS01219">
    <property type="entry name" value="AMMONIUM_TRANSP"/>
    <property type="match status" value="1"/>
</dbReference>
<feature type="transmembrane region" description="Helical" evidence="8">
    <location>
        <begin position="287"/>
        <end position="308"/>
    </location>
</feature>
<evidence type="ECO:0000259" key="9">
    <source>
        <dbReference type="Pfam" id="PF00909"/>
    </source>
</evidence>
<dbReference type="InterPro" id="IPR024041">
    <property type="entry name" value="NH4_transpt_AmtB-like_dom"/>
</dbReference>
<feature type="domain" description="Ammonium transporter AmtB-like" evidence="9">
    <location>
        <begin position="14"/>
        <end position="422"/>
    </location>
</feature>
<evidence type="ECO:0000256" key="7">
    <source>
        <dbReference type="ARBA" id="ARBA00023177"/>
    </source>
</evidence>
<dbReference type="InterPro" id="IPR018047">
    <property type="entry name" value="Ammonium_transpt_CS"/>
</dbReference>
<dbReference type="PANTHER" id="PTHR43029">
    <property type="entry name" value="AMMONIUM TRANSPORTER MEP2"/>
    <property type="match status" value="1"/>
</dbReference>
<comment type="caution">
    <text evidence="10">The sequence shown here is derived from an EMBL/GenBank/DDBJ whole genome shotgun (WGS) entry which is preliminary data.</text>
</comment>
<dbReference type="GO" id="GO:0008519">
    <property type="term" value="F:ammonium channel activity"/>
    <property type="evidence" value="ECO:0007669"/>
    <property type="project" value="InterPro"/>
</dbReference>
<dbReference type="Pfam" id="PF00909">
    <property type="entry name" value="Ammonium_transp"/>
    <property type="match status" value="1"/>
</dbReference>
<evidence type="ECO:0000256" key="3">
    <source>
        <dbReference type="ARBA" id="ARBA00022448"/>
    </source>
</evidence>
<evidence type="ECO:0000256" key="5">
    <source>
        <dbReference type="ARBA" id="ARBA00022989"/>
    </source>
</evidence>
<feature type="transmembrane region" description="Helical" evidence="8">
    <location>
        <begin position="176"/>
        <end position="194"/>
    </location>
</feature>
<feature type="transmembrane region" description="Helical" evidence="8">
    <location>
        <begin position="136"/>
        <end position="156"/>
    </location>
</feature>
<feature type="transmembrane region" description="Helical" evidence="8">
    <location>
        <begin position="46"/>
        <end position="64"/>
    </location>
</feature>
<dbReference type="OrthoDB" id="534912at2759"/>
<dbReference type="NCBIfam" id="TIGR00836">
    <property type="entry name" value="amt"/>
    <property type="match status" value="1"/>
</dbReference>
<dbReference type="EMBL" id="MCFH01000051">
    <property type="protein sequence ID" value="ORX43594.1"/>
    <property type="molecule type" value="Genomic_DNA"/>
</dbReference>
<name>A0A1Y1UYT9_9FUNG</name>
<evidence type="ECO:0000256" key="4">
    <source>
        <dbReference type="ARBA" id="ARBA00022692"/>
    </source>
</evidence>
<gene>
    <name evidence="10" type="ORF">BCR36DRAFT_586534</name>
</gene>
<evidence type="ECO:0000313" key="10">
    <source>
        <dbReference type="EMBL" id="ORX43594.1"/>
    </source>
</evidence>
<feature type="transmembrane region" description="Helical" evidence="8">
    <location>
        <begin position="264"/>
        <end position="281"/>
    </location>
</feature>
<feature type="transmembrane region" description="Helical" evidence="8">
    <location>
        <begin position="320"/>
        <end position="340"/>
    </location>
</feature>
<dbReference type="Gene3D" id="1.10.3430.10">
    <property type="entry name" value="Ammonium transporter AmtB like domains"/>
    <property type="match status" value="1"/>
</dbReference>
<reference evidence="10 11" key="2">
    <citation type="submission" date="2016-08" db="EMBL/GenBank/DDBJ databases">
        <title>Pervasive Adenine N6-methylation of Active Genes in Fungi.</title>
        <authorList>
            <consortium name="DOE Joint Genome Institute"/>
            <person name="Mondo S.J."/>
            <person name="Dannebaum R.O."/>
            <person name="Kuo R.C."/>
            <person name="Labutti K."/>
            <person name="Haridas S."/>
            <person name="Kuo A."/>
            <person name="Salamov A."/>
            <person name="Ahrendt S.R."/>
            <person name="Lipzen A."/>
            <person name="Sullivan W."/>
            <person name="Andreopoulos W.B."/>
            <person name="Clum A."/>
            <person name="Lindquist E."/>
            <person name="Daum C."/>
            <person name="Ramamoorthy G.K."/>
            <person name="Gryganskyi A."/>
            <person name="Culley D."/>
            <person name="Magnuson J.K."/>
            <person name="James T.Y."/>
            <person name="O'Malley M.A."/>
            <person name="Stajich J.E."/>
            <person name="Spatafora J.W."/>
            <person name="Visel A."/>
            <person name="Grigoriev I.V."/>
        </authorList>
    </citation>
    <scope>NUCLEOTIDE SEQUENCE [LARGE SCALE GENOMIC DNA]</scope>
    <source>
        <strain evidence="11">finn</strain>
    </source>
</reference>
<organism evidence="10 11">
    <name type="scientific">Piromyces finnis</name>
    <dbReference type="NCBI Taxonomy" id="1754191"/>
    <lineage>
        <taxon>Eukaryota</taxon>
        <taxon>Fungi</taxon>
        <taxon>Fungi incertae sedis</taxon>
        <taxon>Chytridiomycota</taxon>
        <taxon>Chytridiomycota incertae sedis</taxon>
        <taxon>Neocallimastigomycetes</taxon>
        <taxon>Neocallimastigales</taxon>
        <taxon>Neocallimastigaceae</taxon>
        <taxon>Piromyces</taxon>
    </lineage>
</organism>
<evidence type="ECO:0000256" key="8">
    <source>
        <dbReference type="RuleBase" id="RU362002"/>
    </source>
</evidence>
<dbReference type="AlphaFoldDB" id="A0A1Y1UYT9"/>
<keyword evidence="3 8" id="KW-0813">Transport</keyword>
<evidence type="ECO:0000256" key="6">
    <source>
        <dbReference type="ARBA" id="ARBA00023136"/>
    </source>
</evidence>
<keyword evidence="7 8" id="KW-0924">Ammonia transport</keyword>
<keyword evidence="6 8" id="KW-0472">Membrane</keyword>
<keyword evidence="4 8" id="KW-0812">Transmembrane</keyword>
<keyword evidence="5 8" id="KW-1133">Transmembrane helix</keyword>
<reference evidence="10 11" key="1">
    <citation type="submission" date="2016-08" db="EMBL/GenBank/DDBJ databases">
        <title>Genomes of anaerobic fungi encode conserved fungal cellulosomes for biomass hydrolysis.</title>
        <authorList>
            <consortium name="DOE Joint Genome Institute"/>
            <person name="Haitjema C.H."/>
            <person name="Gilmore S.P."/>
            <person name="Henske J.K."/>
            <person name="Solomon K.V."/>
            <person name="De Groot R."/>
            <person name="Kuo A."/>
            <person name="Mondo S.J."/>
            <person name="Salamov A.A."/>
            <person name="Labutti K."/>
            <person name="Zhao Z."/>
            <person name="Chiniquy J."/>
            <person name="Barry K."/>
            <person name="Brewer H.M."/>
            <person name="Purvine S.O."/>
            <person name="Wright A.T."/>
            <person name="Boxma B."/>
            <person name="Van Alen T."/>
            <person name="Hackstein J.H."/>
            <person name="Baker S.E."/>
            <person name="Grigoriev I.V."/>
            <person name="O'Malley M.A."/>
        </authorList>
    </citation>
    <scope>NUCLEOTIDE SEQUENCE [LARGE SCALE GENOMIC DNA]</scope>
    <source>
        <strain evidence="11">finn</strain>
    </source>
</reference>
<dbReference type="InterPro" id="IPR001905">
    <property type="entry name" value="Ammonium_transpt"/>
</dbReference>
<comment type="subcellular location">
    <subcellularLocation>
        <location evidence="8">Cell membrane</location>
        <topology evidence="8">Multi-pass membrane protein</topology>
    </subcellularLocation>
    <subcellularLocation>
        <location evidence="1">Membrane</location>
        <topology evidence="1">Multi-pass membrane protein</topology>
    </subcellularLocation>
</comment>
<dbReference type="PANTHER" id="PTHR43029:SF10">
    <property type="entry name" value="AMMONIUM TRANSPORTER MEP2"/>
    <property type="match status" value="1"/>
</dbReference>
<comment type="similarity">
    <text evidence="2 8">Belongs to the ammonia transporter channel (TC 1.A.11.2) family.</text>
</comment>
<feature type="transmembrane region" description="Helical" evidence="8">
    <location>
        <begin position="103"/>
        <end position="124"/>
    </location>
</feature>
<feature type="transmembrane region" description="Helical" evidence="8">
    <location>
        <begin position="13"/>
        <end position="34"/>
    </location>
</feature>
<proteinExistence type="inferred from homology"/>
<dbReference type="GO" id="GO:0005886">
    <property type="term" value="C:plasma membrane"/>
    <property type="evidence" value="ECO:0007669"/>
    <property type="project" value="UniProtKB-SubCell"/>
</dbReference>
<evidence type="ECO:0000256" key="2">
    <source>
        <dbReference type="ARBA" id="ARBA00005887"/>
    </source>
</evidence>
<dbReference type="InterPro" id="IPR029020">
    <property type="entry name" value="Ammonium/urea_transptr"/>
</dbReference>
<sequence length="466" mass="50419">MADEKVSFDTGDVAFQIICTGLVWIMTPGLAYFYSGMARSKSALSLIMVCFIAIAVVSVQWWMFGFSLTFSETSKNGLIGDFQYAFGRHMNGPNDALPFVPTLPISVFACFQMTFAIITAGLIFGGPAERMRVLPTIVFIFIWTTVVYDPIAFWSWSENGWLRKLGSVDFAGGTPVHIASGAAGLAYSIVLGKRQGLGKEKFKPHNLSNVFLGTALLWFGWFGFNAGSALGANARAGMALLTTNLSTAVGGITWVLIDYHREKKLSALGFCSGAVAGLVGITPGAGFVSPCPAAAIGFITACVCNFGIKIKDKIGFDDALDVFGVHCVGGITGNLLTGIFSQRYIQDLDGALSYKEQGGWIDGDWNQLLYQFIGCVSGFCWSFCLTFIILKVMDMIPGLRIRVERDAEVFGVDQSEMGEVAYDYVSYSQADLMNMASAVNMNNNLPVESVEQLPQIVTEKDIASKS</sequence>
<dbReference type="Proteomes" id="UP000193719">
    <property type="component" value="Unassembled WGS sequence"/>
</dbReference>
<feature type="transmembrane region" description="Helical" evidence="8">
    <location>
        <begin position="368"/>
        <end position="390"/>
    </location>
</feature>
<dbReference type="FunFam" id="1.10.3430.10:FF:000011">
    <property type="entry name" value="Ammonium transporter"/>
    <property type="match status" value="1"/>
</dbReference>
<feature type="transmembrane region" description="Helical" evidence="8">
    <location>
        <begin position="236"/>
        <end position="257"/>
    </location>
</feature>
<evidence type="ECO:0000313" key="11">
    <source>
        <dbReference type="Proteomes" id="UP000193719"/>
    </source>
</evidence>
<dbReference type="SUPFAM" id="SSF111352">
    <property type="entry name" value="Ammonium transporter"/>
    <property type="match status" value="1"/>
</dbReference>
<keyword evidence="11" id="KW-1185">Reference proteome</keyword>
<evidence type="ECO:0000256" key="1">
    <source>
        <dbReference type="ARBA" id="ARBA00004141"/>
    </source>
</evidence>